<evidence type="ECO:0000256" key="13">
    <source>
        <dbReference type="ARBA" id="ARBA00041418"/>
    </source>
</evidence>
<keyword evidence="2" id="KW-0328">Glycosyltransferase</keyword>
<dbReference type="GO" id="GO:0005886">
    <property type="term" value="C:plasma membrane"/>
    <property type="evidence" value="ECO:0007669"/>
    <property type="project" value="TreeGrafter"/>
</dbReference>
<dbReference type="GO" id="GO:0008360">
    <property type="term" value="P:regulation of cell shape"/>
    <property type="evidence" value="ECO:0007669"/>
    <property type="project" value="UniProtKB-KW"/>
</dbReference>
<feature type="transmembrane region" description="Helical" evidence="17">
    <location>
        <begin position="336"/>
        <end position="356"/>
    </location>
</feature>
<dbReference type="InterPro" id="IPR001182">
    <property type="entry name" value="FtsW/RodA"/>
</dbReference>
<feature type="transmembrane region" description="Helical" evidence="17">
    <location>
        <begin position="110"/>
        <end position="129"/>
    </location>
</feature>
<evidence type="ECO:0000256" key="9">
    <source>
        <dbReference type="ARBA" id="ARBA00032370"/>
    </source>
</evidence>
<evidence type="ECO:0000256" key="4">
    <source>
        <dbReference type="ARBA" id="ARBA00022692"/>
    </source>
</evidence>
<dbReference type="EC" id="2.4.99.28" evidence="14"/>
<evidence type="ECO:0000256" key="16">
    <source>
        <dbReference type="ARBA" id="ARBA00049966"/>
    </source>
</evidence>
<keyword evidence="18" id="KW-0132">Cell division</keyword>
<feature type="transmembrane region" description="Helical" evidence="17">
    <location>
        <begin position="368"/>
        <end position="389"/>
    </location>
</feature>
<keyword evidence="18" id="KW-0131">Cell cycle</keyword>
<dbReference type="RefSeq" id="WP_036905560.1">
    <property type="nucleotide sequence ID" value="NZ_CP138967.1"/>
</dbReference>
<protein>
    <recommendedName>
        <fullName evidence="12">Probable peptidoglycan glycosyltransferase FtsW</fullName>
        <ecNumber evidence="14">2.4.99.28</ecNumber>
    </recommendedName>
    <alternativeName>
        <fullName evidence="13">Cell division protein FtsW</fullName>
    </alternativeName>
    <alternativeName>
        <fullName evidence="10">Cell wall polymerase</fullName>
    </alternativeName>
    <alternativeName>
        <fullName evidence="9">Peptidoglycan polymerase</fullName>
    </alternativeName>
</protein>
<dbReference type="PANTHER" id="PTHR30474">
    <property type="entry name" value="CELL CYCLE PROTEIN"/>
    <property type="match status" value="1"/>
</dbReference>
<evidence type="ECO:0000256" key="2">
    <source>
        <dbReference type="ARBA" id="ARBA00022676"/>
    </source>
</evidence>
<comment type="subcellular location">
    <subcellularLocation>
        <location evidence="1">Membrane</location>
        <topology evidence="1">Multi-pass membrane protein</topology>
    </subcellularLocation>
</comment>
<keyword evidence="8 17" id="KW-0472">Membrane</keyword>
<name>A0A0A2C3S3_PROMR</name>
<sequence length="410" mass="45657">MSNISNKKIHSKTRRKNTFESKDYLGNLLSNKILPLPWSFWPKEGRLIMGLIAFWSISGIFILGSASWWVATREMGEGAYYIKRQLLWLVASWSIFYLAININLKNWLKLSGPCLFIGMVLIASTSFFGSTVNGSTRWLIIGPVQIQPSELIKPFIILQSAKLFGQWERINSEKKIFWLTIFASILVLIIKQPNLSTAALIGILLWMIALASGINFRNLFNTAISGFFIGATSIFFNTYQQNRVMSFVDPWKDPQGSGYQLIQSLYAIGSGGLLGEGYGLSMQKLQYLPYRSTDFIFAVFAEEFGFFGSVLLFSFLLVVAYLTLKISLNCRNNYSKLISIGSGTILVGQSIMHIAVSSGAMPTTGLPFPMVSYGGNSLISSLLIAALLVRSSIESSELLIKNTSNRLLAR</sequence>
<keyword evidence="5" id="KW-0133">Cell shape</keyword>
<feature type="transmembrane region" description="Helical" evidence="17">
    <location>
        <begin position="304"/>
        <end position="324"/>
    </location>
</feature>
<reference evidence="19" key="1">
    <citation type="journal article" date="2014" name="Sci. Data">
        <title>Genomes of diverse isolates of the marine cyanobacterium Prochlorococcus.</title>
        <authorList>
            <person name="Biller S."/>
            <person name="Berube P."/>
            <person name="Thompson J."/>
            <person name="Kelly L."/>
            <person name="Roggensack S."/>
            <person name="Awad L."/>
            <person name="Roache-Johnson K."/>
            <person name="Ding H."/>
            <person name="Giovannoni S.J."/>
            <person name="Moore L.R."/>
            <person name="Chisholm S.W."/>
        </authorList>
    </citation>
    <scope>NUCLEOTIDE SEQUENCE [LARGE SCALE GENOMIC DNA]</scope>
    <source>
        <strain evidence="19">PAC1</strain>
    </source>
</reference>
<dbReference type="EMBL" id="JNAX01000010">
    <property type="protein sequence ID" value="KGG20973.1"/>
    <property type="molecule type" value="Genomic_DNA"/>
</dbReference>
<feature type="transmembrane region" description="Helical" evidence="17">
    <location>
        <begin position="47"/>
        <end position="70"/>
    </location>
</feature>
<keyword evidence="3" id="KW-0808">Transferase</keyword>
<dbReference type="GO" id="GO:0032153">
    <property type="term" value="C:cell division site"/>
    <property type="evidence" value="ECO:0007669"/>
    <property type="project" value="TreeGrafter"/>
</dbReference>
<feature type="transmembrane region" description="Helical" evidence="17">
    <location>
        <begin position="198"/>
        <end position="216"/>
    </location>
</feature>
<keyword evidence="4 17" id="KW-0812">Transmembrane</keyword>
<feature type="transmembrane region" description="Helical" evidence="17">
    <location>
        <begin position="176"/>
        <end position="192"/>
    </location>
</feature>
<comment type="caution">
    <text evidence="18">The sequence shown here is derived from an EMBL/GenBank/DDBJ whole genome shotgun (WGS) entry which is preliminary data.</text>
</comment>
<gene>
    <name evidence="18" type="ORF">EV03_0911</name>
</gene>
<accession>A0A0A2C3S3</accession>
<evidence type="ECO:0000256" key="8">
    <source>
        <dbReference type="ARBA" id="ARBA00023136"/>
    </source>
</evidence>
<evidence type="ECO:0000313" key="19">
    <source>
        <dbReference type="Proteomes" id="UP000030392"/>
    </source>
</evidence>
<evidence type="ECO:0000256" key="11">
    <source>
        <dbReference type="ARBA" id="ARBA00038053"/>
    </source>
</evidence>
<evidence type="ECO:0000256" key="5">
    <source>
        <dbReference type="ARBA" id="ARBA00022960"/>
    </source>
</evidence>
<keyword evidence="7 17" id="KW-1133">Transmembrane helix</keyword>
<evidence type="ECO:0000256" key="10">
    <source>
        <dbReference type="ARBA" id="ARBA00033270"/>
    </source>
</evidence>
<feature type="transmembrane region" description="Helical" evidence="17">
    <location>
        <begin position="86"/>
        <end position="104"/>
    </location>
</feature>
<organism evidence="18 19">
    <name type="scientific">Prochlorococcus marinus str. PAC1</name>
    <dbReference type="NCBI Taxonomy" id="59924"/>
    <lineage>
        <taxon>Bacteria</taxon>
        <taxon>Bacillati</taxon>
        <taxon>Cyanobacteriota</taxon>
        <taxon>Cyanophyceae</taxon>
        <taxon>Synechococcales</taxon>
        <taxon>Prochlorococcaceae</taxon>
        <taxon>Prochlorococcus</taxon>
    </lineage>
</organism>
<dbReference type="Pfam" id="PF01098">
    <property type="entry name" value="FTSW_RODA_SPOVE"/>
    <property type="match status" value="1"/>
</dbReference>
<dbReference type="Proteomes" id="UP000030392">
    <property type="component" value="Unassembled WGS sequence"/>
</dbReference>
<evidence type="ECO:0000256" key="7">
    <source>
        <dbReference type="ARBA" id="ARBA00022989"/>
    </source>
</evidence>
<dbReference type="GO" id="GO:0015648">
    <property type="term" value="F:lipid-linked peptidoglycan transporter activity"/>
    <property type="evidence" value="ECO:0007669"/>
    <property type="project" value="TreeGrafter"/>
</dbReference>
<proteinExistence type="inferred from homology"/>
<evidence type="ECO:0000256" key="3">
    <source>
        <dbReference type="ARBA" id="ARBA00022679"/>
    </source>
</evidence>
<evidence type="ECO:0000256" key="14">
    <source>
        <dbReference type="ARBA" id="ARBA00044770"/>
    </source>
</evidence>
<evidence type="ECO:0000256" key="15">
    <source>
        <dbReference type="ARBA" id="ARBA00049902"/>
    </source>
</evidence>
<evidence type="ECO:0000256" key="17">
    <source>
        <dbReference type="SAM" id="Phobius"/>
    </source>
</evidence>
<dbReference type="GO" id="GO:0009252">
    <property type="term" value="P:peptidoglycan biosynthetic process"/>
    <property type="evidence" value="ECO:0007669"/>
    <property type="project" value="UniProtKB-KW"/>
</dbReference>
<evidence type="ECO:0000256" key="6">
    <source>
        <dbReference type="ARBA" id="ARBA00022984"/>
    </source>
</evidence>
<evidence type="ECO:0000256" key="12">
    <source>
        <dbReference type="ARBA" id="ARBA00041185"/>
    </source>
</evidence>
<dbReference type="GO" id="GO:0051301">
    <property type="term" value="P:cell division"/>
    <property type="evidence" value="ECO:0007669"/>
    <property type="project" value="UniProtKB-KW"/>
</dbReference>
<evidence type="ECO:0000256" key="1">
    <source>
        <dbReference type="ARBA" id="ARBA00004141"/>
    </source>
</evidence>
<comment type="catalytic activity">
    <reaction evidence="15">
        <text>[GlcNAc-(1-&gt;4)-Mur2Ac(oyl-L-Ala-gamma-D-Glu-L-Lys-D-Ala-D-Ala)](n)-di-trans,octa-cis-undecaprenyl diphosphate + beta-D-GlcNAc-(1-&gt;4)-Mur2Ac(oyl-L-Ala-gamma-D-Glu-L-Lys-D-Ala-D-Ala)-di-trans,octa-cis-undecaprenyl diphosphate = [GlcNAc-(1-&gt;4)-Mur2Ac(oyl-L-Ala-gamma-D-Glu-L-Lys-D-Ala-D-Ala)](n+1)-di-trans,octa-cis-undecaprenyl diphosphate + di-trans,octa-cis-undecaprenyl diphosphate + H(+)</text>
        <dbReference type="Rhea" id="RHEA:23708"/>
        <dbReference type="Rhea" id="RHEA-COMP:9602"/>
        <dbReference type="Rhea" id="RHEA-COMP:9603"/>
        <dbReference type="ChEBI" id="CHEBI:15378"/>
        <dbReference type="ChEBI" id="CHEBI:58405"/>
        <dbReference type="ChEBI" id="CHEBI:60033"/>
        <dbReference type="ChEBI" id="CHEBI:78435"/>
        <dbReference type="EC" id="2.4.99.28"/>
    </reaction>
</comment>
<dbReference type="PANTHER" id="PTHR30474:SF2">
    <property type="entry name" value="PEPTIDOGLYCAN GLYCOSYLTRANSFERASE FTSW-RELATED"/>
    <property type="match status" value="1"/>
</dbReference>
<dbReference type="AlphaFoldDB" id="A0A0A2C3S3"/>
<comment type="similarity">
    <text evidence="11">Belongs to the SEDS family. FtsW subfamily.</text>
</comment>
<evidence type="ECO:0000313" key="18">
    <source>
        <dbReference type="EMBL" id="KGG20973.1"/>
    </source>
</evidence>
<comment type="function">
    <text evidence="16">Peptidoglycan polymerase that is essential for cell division.</text>
</comment>
<keyword evidence="6" id="KW-0573">Peptidoglycan synthesis</keyword>
<feature type="transmembrane region" description="Helical" evidence="17">
    <location>
        <begin position="223"/>
        <end position="240"/>
    </location>
</feature>
<dbReference type="GO" id="GO:0008955">
    <property type="term" value="F:peptidoglycan glycosyltransferase activity"/>
    <property type="evidence" value="ECO:0007669"/>
    <property type="project" value="UniProtKB-EC"/>
</dbReference>